<feature type="binding site" evidence="5">
    <location>
        <position position="148"/>
    </location>
    <ligand>
        <name>Fe cation</name>
        <dbReference type="ChEBI" id="CHEBI:24875"/>
        <label>1</label>
    </ligand>
</feature>
<evidence type="ECO:0000256" key="7">
    <source>
        <dbReference type="SAM" id="SignalP"/>
    </source>
</evidence>
<evidence type="ECO:0000256" key="4">
    <source>
        <dbReference type="ARBA" id="ARBA00023004"/>
    </source>
</evidence>
<keyword evidence="4 5" id="KW-0408">Iron</keyword>
<dbReference type="PANTHER" id="PTHR11431">
    <property type="entry name" value="FERRITIN"/>
    <property type="match status" value="1"/>
</dbReference>
<dbReference type="Gene3D" id="1.20.1260.10">
    <property type="match status" value="1"/>
</dbReference>
<dbReference type="GO" id="GO:0008198">
    <property type="term" value="F:ferrous iron binding"/>
    <property type="evidence" value="ECO:0007669"/>
    <property type="project" value="TreeGrafter"/>
</dbReference>
<feature type="signal peptide" evidence="7">
    <location>
        <begin position="1"/>
        <end position="16"/>
    </location>
</feature>
<dbReference type="InterPro" id="IPR008331">
    <property type="entry name" value="Ferritin_DPS_dom"/>
</dbReference>
<evidence type="ECO:0000259" key="8">
    <source>
        <dbReference type="PROSITE" id="PS50905"/>
    </source>
</evidence>
<dbReference type="GO" id="GO:0006826">
    <property type="term" value="P:iron ion transport"/>
    <property type="evidence" value="ECO:0007669"/>
    <property type="project" value="InterPro"/>
</dbReference>
<keyword evidence="10" id="KW-1185">Reference proteome</keyword>
<reference evidence="9 10" key="1">
    <citation type="submission" date="2015-09" db="EMBL/GenBank/DDBJ databases">
        <title>Draft genome of the scarab beetle Oryctes borbonicus.</title>
        <authorList>
            <person name="Meyer J.M."/>
            <person name="Markov G.V."/>
            <person name="Baskaran P."/>
            <person name="Herrmann M."/>
            <person name="Sommer R.J."/>
            <person name="Roedelsperger C."/>
        </authorList>
    </citation>
    <scope>NUCLEOTIDE SEQUENCE [LARGE SCALE GENOMIC DNA]</scope>
    <source>
        <strain evidence="9">OB123</strain>
        <tissue evidence="9">Whole animal</tissue>
    </source>
</reference>
<evidence type="ECO:0000256" key="2">
    <source>
        <dbReference type="ARBA" id="ARBA00022434"/>
    </source>
</evidence>
<gene>
    <name evidence="9" type="ORF">AMK59_4308</name>
</gene>
<dbReference type="InterPro" id="IPR012347">
    <property type="entry name" value="Ferritin-like"/>
</dbReference>
<dbReference type="InterPro" id="IPR009040">
    <property type="entry name" value="Ferritin-like_diiron"/>
</dbReference>
<name>A0A0T6B5I0_9SCAR</name>
<organism evidence="9 10">
    <name type="scientific">Oryctes borbonicus</name>
    <dbReference type="NCBI Taxonomy" id="1629725"/>
    <lineage>
        <taxon>Eukaryota</taxon>
        <taxon>Metazoa</taxon>
        <taxon>Ecdysozoa</taxon>
        <taxon>Arthropoda</taxon>
        <taxon>Hexapoda</taxon>
        <taxon>Insecta</taxon>
        <taxon>Pterygota</taxon>
        <taxon>Neoptera</taxon>
        <taxon>Endopterygota</taxon>
        <taxon>Coleoptera</taxon>
        <taxon>Polyphaga</taxon>
        <taxon>Scarabaeiformia</taxon>
        <taxon>Scarabaeidae</taxon>
        <taxon>Dynastinae</taxon>
        <taxon>Oryctes</taxon>
    </lineage>
</organism>
<comment type="caution">
    <text evidence="9">The sequence shown here is derived from an EMBL/GenBank/DDBJ whole genome shotgun (WGS) entry which is preliminary data.</text>
</comment>
<keyword evidence="7" id="KW-0732">Signal</keyword>
<dbReference type="PANTHER" id="PTHR11431:SF51">
    <property type="entry name" value="FERRITIN"/>
    <property type="match status" value="1"/>
</dbReference>
<comment type="similarity">
    <text evidence="1 6">Belongs to the ferritin family.</text>
</comment>
<dbReference type="GO" id="GO:0008199">
    <property type="term" value="F:ferric iron binding"/>
    <property type="evidence" value="ECO:0007669"/>
    <property type="project" value="InterPro"/>
</dbReference>
<dbReference type="OrthoDB" id="6363126at2759"/>
<comment type="function">
    <text evidence="6">Stores iron in a soluble, non-toxic, readily available form. Important for iron homeostasis. Iron is taken up in the ferrous form and deposited as ferric hydroxides after oxidation.</text>
</comment>
<protein>
    <recommendedName>
        <fullName evidence="6">Ferritin</fullName>
    </recommendedName>
</protein>
<dbReference type="EMBL" id="LJIG01009672">
    <property type="protein sequence ID" value="KRT82611.1"/>
    <property type="molecule type" value="Genomic_DNA"/>
</dbReference>
<dbReference type="Pfam" id="PF00210">
    <property type="entry name" value="Ferritin"/>
    <property type="match status" value="1"/>
</dbReference>
<evidence type="ECO:0000256" key="5">
    <source>
        <dbReference type="PIRSR" id="PIRSR601519-1"/>
    </source>
</evidence>
<dbReference type="AlphaFoldDB" id="A0A0T6B5I0"/>
<evidence type="ECO:0000313" key="9">
    <source>
        <dbReference type="EMBL" id="KRT82611.1"/>
    </source>
</evidence>
<feature type="domain" description="Ferritin-like diiron" evidence="8">
    <location>
        <begin position="47"/>
        <end position="204"/>
    </location>
</feature>
<dbReference type="CDD" id="cd01056">
    <property type="entry name" value="Euk_Ferritin"/>
    <property type="match status" value="1"/>
</dbReference>
<dbReference type="InterPro" id="IPR009078">
    <property type="entry name" value="Ferritin-like_SF"/>
</dbReference>
<dbReference type="Proteomes" id="UP000051574">
    <property type="component" value="Unassembled WGS sequence"/>
</dbReference>
<dbReference type="GO" id="GO:0005737">
    <property type="term" value="C:cytoplasm"/>
    <property type="evidence" value="ECO:0007669"/>
    <property type="project" value="TreeGrafter"/>
</dbReference>
<evidence type="ECO:0000256" key="6">
    <source>
        <dbReference type="RuleBase" id="RU361145"/>
    </source>
</evidence>
<evidence type="ECO:0000256" key="3">
    <source>
        <dbReference type="ARBA" id="ARBA00022723"/>
    </source>
</evidence>
<dbReference type="GO" id="GO:0006879">
    <property type="term" value="P:intracellular iron ion homeostasis"/>
    <property type="evidence" value="ECO:0007669"/>
    <property type="project" value="UniProtKB-KW"/>
</dbReference>
<keyword evidence="2 6" id="KW-0409">Iron storage</keyword>
<feature type="chain" id="PRO_5006668389" description="Ferritin" evidence="7">
    <location>
        <begin position="17"/>
        <end position="223"/>
    </location>
</feature>
<sequence length="223" mass="25649">MKYFAVFVVLFLAAQAADESCSRNVDQACRKTGSKAQPNIQDCNSKYGAIDVVLAALQSYVNTHITKSFEYLLMSTHYANYEKNREGFEKLFRSFSDDKWSTAIDLIKYIGKRGGEMNFQAGRPDPKDIQNNFELYELESLARALDIEKKLALEAHVIHGEAARRRPEYHDPEISSYIEEEFVHKHSDNIRKLTGYTQDLLKILDGPERSLGLYLFDEYLQSQ</sequence>
<dbReference type="InterPro" id="IPR001519">
    <property type="entry name" value="Ferritin"/>
</dbReference>
<dbReference type="PROSITE" id="PS50905">
    <property type="entry name" value="FERRITIN_LIKE"/>
    <property type="match status" value="1"/>
</dbReference>
<keyword evidence="3 5" id="KW-0479">Metal-binding</keyword>
<dbReference type="SUPFAM" id="SSF47240">
    <property type="entry name" value="Ferritin-like"/>
    <property type="match status" value="1"/>
</dbReference>
<evidence type="ECO:0000313" key="10">
    <source>
        <dbReference type="Proteomes" id="UP000051574"/>
    </source>
</evidence>
<proteinExistence type="inferred from homology"/>
<evidence type="ECO:0000256" key="1">
    <source>
        <dbReference type="ARBA" id="ARBA00007513"/>
    </source>
</evidence>
<accession>A0A0T6B5I0</accession>